<keyword evidence="3" id="KW-1185">Reference proteome</keyword>
<dbReference type="EMBL" id="LACB01000230">
    <property type="protein sequence ID" value="KAJ9486052.1"/>
    <property type="molecule type" value="Genomic_DNA"/>
</dbReference>
<evidence type="ECO:0000256" key="1">
    <source>
        <dbReference type="SAM" id="MobiDB-lite"/>
    </source>
</evidence>
<feature type="region of interest" description="Disordered" evidence="1">
    <location>
        <begin position="29"/>
        <end position="78"/>
    </location>
</feature>
<organism evidence="2 3">
    <name type="scientific">Penicillium thymicola</name>
    <dbReference type="NCBI Taxonomy" id="293382"/>
    <lineage>
        <taxon>Eukaryota</taxon>
        <taxon>Fungi</taxon>
        <taxon>Dikarya</taxon>
        <taxon>Ascomycota</taxon>
        <taxon>Pezizomycotina</taxon>
        <taxon>Eurotiomycetes</taxon>
        <taxon>Eurotiomycetidae</taxon>
        <taxon>Eurotiales</taxon>
        <taxon>Aspergillaceae</taxon>
        <taxon>Penicillium</taxon>
    </lineage>
</organism>
<dbReference type="Proteomes" id="UP001227192">
    <property type="component" value="Unassembled WGS sequence"/>
</dbReference>
<accession>A0AAI9TET2</accession>
<protein>
    <submittedName>
        <fullName evidence="2">Uncharacterized protein</fullName>
    </submittedName>
</protein>
<comment type="caution">
    <text evidence="2">The sequence shown here is derived from an EMBL/GenBank/DDBJ whole genome shotgun (WGS) entry which is preliminary data.</text>
</comment>
<gene>
    <name evidence="2" type="ORF">VN97_g7287</name>
</gene>
<sequence length="78" mass="9344">MVTINHCSLHNLPCNIFFLLEFILNKKKKKEMSESKKKKKKEMSESKKKKKNQISYPRDMMLQWTSPNSESQRLQLLT</sequence>
<feature type="compositionally biased region" description="Polar residues" evidence="1">
    <location>
        <begin position="63"/>
        <end position="78"/>
    </location>
</feature>
<evidence type="ECO:0000313" key="2">
    <source>
        <dbReference type="EMBL" id="KAJ9486052.1"/>
    </source>
</evidence>
<feature type="compositionally biased region" description="Basic residues" evidence="1">
    <location>
        <begin position="29"/>
        <end position="52"/>
    </location>
</feature>
<reference evidence="2" key="1">
    <citation type="submission" date="2015-06" db="EMBL/GenBank/DDBJ databases">
        <authorList>
            <person name="Nguyen H."/>
        </authorList>
    </citation>
    <scope>NUCLEOTIDE SEQUENCE</scope>
    <source>
        <strain evidence="2">DAOM 180753</strain>
    </source>
</reference>
<name>A0AAI9TET2_PENTH</name>
<proteinExistence type="predicted"/>
<reference evidence="2" key="2">
    <citation type="journal article" date="2016" name="Fungal Biol.">
        <title>Ochratoxin A production by Penicillium thymicola.</title>
        <authorList>
            <person name="Nguyen H.D.T."/>
            <person name="McMullin D.R."/>
            <person name="Ponomareva E."/>
            <person name="Riley R."/>
            <person name="Pomraning K.R."/>
            <person name="Baker S.E."/>
            <person name="Seifert K.A."/>
        </authorList>
    </citation>
    <scope>NUCLEOTIDE SEQUENCE</scope>
    <source>
        <strain evidence="2">DAOM 180753</strain>
    </source>
</reference>
<evidence type="ECO:0000313" key="3">
    <source>
        <dbReference type="Proteomes" id="UP001227192"/>
    </source>
</evidence>
<dbReference type="AlphaFoldDB" id="A0AAI9TET2"/>